<dbReference type="Proteomes" id="UP001597417">
    <property type="component" value="Unassembled WGS sequence"/>
</dbReference>
<dbReference type="RefSeq" id="WP_378267479.1">
    <property type="nucleotide sequence ID" value="NZ_JBHUKR010000011.1"/>
</dbReference>
<dbReference type="EMBL" id="JBHUKR010000011">
    <property type="protein sequence ID" value="MFD2419495.1"/>
    <property type="molecule type" value="Genomic_DNA"/>
</dbReference>
<sequence length="83" mass="9419">MGSEVAMRSVRITTHRRRVTVEEPGGECLSLSYPGVLLVGYEDGRKAYERWVPFGADESESDDEKLIEALQDALCWQNREKDS</sequence>
<proteinExistence type="predicted"/>
<accession>A0ABW5FXX3</accession>
<comment type="caution">
    <text evidence="1">The sequence shown here is derived from an EMBL/GenBank/DDBJ whole genome shotgun (WGS) entry which is preliminary data.</text>
</comment>
<reference evidence="2" key="1">
    <citation type="journal article" date="2019" name="Int. J. Syst. Evol. Microbiol.">
        <title>The Global Catalogue of Microorganisms (GCM) 10K type strain sequencing project: providing services to taxonomists for standard genome sequencing and annotation.</title>
        <authorList>
            <consortium name="The Broad Institute Genomics Platform"/>
            <consortium name="The Broad Institute Genome Sequencing Center for Infectious Disease"/>
            <person name="Wu L."/>
            <person name="Ma J."/>
        </authorList>
    </citation>
    <scope>NUCLEOTIDE SEQUENCE [LARGE SCALE GENOMIC DNA]</scope>
    <source>
        <strain evidence="2">CGMCC 4.7645</strain>
    </source>
</reference>
<organism evidence="1 2">
    <name type="scientific">Amycolatopsis pigmentata</name>
    <dbReference type="NCBI Taxonomy" id="450801"/>
    <lineage>
        <taxon>Bacteria</taxon>
        <taxon>Bacillati</taxon>
        <taxon>Actinomycetota</taxon>
        <taxon>Actinomycetes</taxon>
        <taxon>Pseudonocardiales</taxon>
        <taxon>Pseudonocardiaceae</taxon>
        <taxon>Amycolatopsis</taxon>
    </lineage>
</organism>
<gene>
    <name evidence="1" type="ORF">ACFSXZ_24505</name>
</gene>
<evidence type="ECO:0000313" key="2">
    <source>
        <dbReference type="Proteomes" id="UP001597417"/>
    </source>
</evidence>
<name>A0ABW5FXX3_9PSEU</name>
<protein>
    <submittedName>
        <fullName evidence="1">Uncharacterized protein</fullName>
    </submittedName>
</protein>
<evidence type="ECO:0000313" key="1">
    <source>
        <dbReference type="EMBL" id="MFD2419495.1"/>
    </source>
</evidence>
<keyword evidence="2" id="KW-1185">Reference proteome</keyword>